<keyword evidence="4" id="KW-0677">Repeat</keyword>
<dbReference type="PANTHER" id="PTHR24223">
    <property type="entry name" value="ATP-BINDING CASSETTE SUB-FAMILY C"/>
    <property type="match status" value="1"/>
</dbReference>
<evidence type="ECO:0000256" key="5">
    <source>
        <dbReference type="ARBA" id="ARBA00022741"/>
    </source>
</evidence>
<proteinExistence type="predicted"/>
<evidence type="ECO:0000256" key="6">
    <source>
        <dbReference type="ARBA" id="ARBA00022840"/>
    </source>
</evidence>
<protein>
    <submittedName>
        <fullName evidence="11">Multidrug resistance protein ABC transporter</fullName>
    </submittedName>
</protein>
<dbReference type="Proteomes" id="UP000198211">
    <property type="component" value="Unassembled WGS sequence"/>
</dbReference>
<dbReference type="PROSITE" id="PS50929">
    <property type="entry name" value="ABC_TM1F"/>
    <property type="match status" value="1"/>
</dbReference>
<evidence type="ECO:0000256" key="1">
    <source>
        <dbReference type="ARBA" id="ARBA00004127"/>
    </source>
</evidence>
<feature type="domain" description="ABC transmembrane type-1" evidence="10">
    <location>
        <begin position="194"/>
        <end position="281"/>
    </location>
</feature>
<keyword evidence="3 9" id="KW-0812">Transmembrane</keyword>
<organism evidence="11 12">
    <name type="scientific">Phytophthora megakarya</name>
    <dbReference type="NCBI Taxonomy" id="4795"/>
    <lineage>
        <taxon>Eukaryota</taxon>
        <taxon>Sar</taxon>
        <taxon>Stramenopiles</taxon>
        <taxon>Oomycota</taxon>
        <taxon>Peronosporomycetes</taxon>
        <taxon>Peronosporales</taxon>
        <taxon>Peronosporaceae</taxon>
        <taxon>Phytophthora</taxon>
    </lineage>
</organism>
<reference evidence="12" key="1">
    <citation type="submission" date="2017-03" db="EMBL/GenBank/DDBJ databases">
        <title>Phytopthora megakarya and P. palmivora, two closely related causual agents of cacao black pod achieved similar genome size and gene model numbers by different mechanisms.</title>
        <authorList>
            <person name="Ali S."/>
            <person name="Shao J."/>
            <person name="Larry D.J."/>
            <person name="Kronmiller B."/>
            <person name="Shen D."/>
            <person name="Strem M.D."/>
            <person name="Melnick R.L."/>
            <person name="Guiltinan M.J."/>
            <person name="Tyler B.M."/>
            <person name="Meinhardt L.W."/>
            <person name="Bailey B.A."/>
        </authorList>
    </citation>
    <scope>NUCLEOTIDE SEQUENCE [LARGE SCALE GENOMIC DNA]</scope>
    <source>
        <strain evidence="12">zdho120</strain>
    </source>
</reference>
<feature type="transmembrane region" description="Helical" evidence="9">
    <location>
        <begin position="186"/>
        <end position="205"/>
    </location>
</feature>
<gene>
    <name evidence="11" type="ORF">PHMEG_00030252</name>
</gene>
<evidence type="ECO:0000313" key="12">
    <source>
        <dbReference type="Proteomes" id="UP000198211"/>
    </source>
</evidence>
<keyword evidence="5" id="KW-0547">Nucleotide-binding</keyword>
<dbReference type="Gene3D" id="1.20.1560.10">
    <property type="entry name" value="ABC transporter type 1, transmembrane domain"/>
    <property type="match status" value="1"/>
</dbReference>
<evidence type="ECO:0000256" key="9">
    <source>
        <dbReference type="SAM" id="Phobius"/>
    </source>
</evidence>
<dbReference type="OrthoDB" id="6500128at2759"/>
<name>A0A225V278_9STRA</name>
<dbReference type="GO" id="GO:0016020">
    <property type="term" value="C:membrane"/>
    <property type="evidence" value="ECO:0007669"/>
    <property type="project" value="InterPro"/>
</dbReference>
<dbReference type="STRING" id="4795.A0A225V278"/>
<dbReference type="Gene3D" id="3.40.50.300">
    <property type="entry name" value="P-loop containing nucleotide triphosphate hydrolases"/>
    <property type="match status" value="1"/>
</dbReference>
<dbReference type="AlphaFoldDB" id="A0A225V278"/>
<dbReference type="GO" id="GO:0140359">
    <property type="term" value="F:ABC-type transporter activity"/>
    <property type="evidence" value="ECO:0007669"/>
    <property type="project" value="InterPro"/>
</dbReference>
<dbReference type="PANTHER" id="PTHR24223:SF443">
    <property type="entry name" value="MULTIDRUG-RESISTANCE LIKE PROTEIN 1, ISOFORM I"/>
    <property type="match status" value="1"/>
</dbReference>
<dbReference type="InterPro" id="IPR011527">
    <property type="entry name" value="ABC1_TM_dom"/>
</dbReference>
<dbReference type="SUPFAM" id="SSF52540">
    <property type="entry name" value="P-loop containing nucleoside triphosphate hydrolases"/>
    <property type="match status" value="1"/>
</dbReference>
<dbReference type="EMBL" id="NBNE01008996">
    <property type="protein sequence ID" value="OWY98866.1"/>
    <property type="molecule type" value="Genomic_DNA"/>
</dbReference>
<keyword evidence="2" id="KW-0813">Transport</keyword>
<keyword evidence="8 9" id="KW-0472">Membrane</keyword>
<feature type="transmembrane region" description="Helical" evidence="9">
    <location>
        <begin position="237"/>
        <end position="256"/>
    </location>
</feature>
<dbReference type="InterPro" id="IPR027417">
    <property type="entry name" value="P-loop_NTPase"/>
</dbReference>
<evidence type="ECO:0000256" key="2">
    <source>
        <dbReference type="ARBA" id="ARBA00022448"/>
    </source>
</evidence>
<dbReference type="SUPFAM" id="SSF90123">
    <property type="entry name" value="ABC transporter transmembrane region"/>
    <property type="match status" value="1"/>
</dbReference>
<comment type="subcellular location">
    <subcellularLocation>
        <location evidence="1">Endomembrane system</location>
        <topology evidence="1">Multi-pass membrane protein</topology>
    </subcellularLocation>
</comment>
<keyword evidence="12" id="KW-1185">Reference proteome</keyword>
<dbReference type="InterPro" id="IPR036640">
    <property type="entry name" value="ABC1_TM_sf"/>
</dbReference>
<evidence type="ECO:0000256" key="3">
    <source>
        <dbReference type="ARBA" id="ARBA00022692"/>
    </source>
</evidence>
<dbReference type="InterPro" id="IPR050173">
    <property type="entry name" value="ABC_transporter_C-like"/>
</dbReference>
<evidence type="ECO:0000256" key="8">
    <source>
        <dbReference type="ARBA" id="ARBA00023136"/>
    </source>
</evidence>
<sequence>MLYHLHEKRFRKEIPRLDLKALPNGYSTEIGERGINLSGDDPLSAVDPHVAHAIFEKCIVGMASDQTRLLVLNSHYDLLPRANHVIVMDDGVITAVGTYSDVVAQFPHLGSNNRSMVDMAIEPSVVRTNVDRWSETNENVKIAKSVKTPEDEENDSTAAGQLVQSEDRVRGTVSTQVYKTYFDDSGFNGVIVFVVLVLVYCIGQASRTVVDWWPGHWARSLKPHANDTTYSSLDLGMLYLGLIVLCSVLTMIRALLMIESCVRTSQNLHDELFRRLLNAPITLMQDPAYVMDGIFDGYNFLTKTIEDVIDANHCNIKK</sequence>
<accession>A0A225V278</accession>
<evidence type="ECO:0000259" key="10">
    <source>
        <dbReference type="PROSITE" id="PS50929"/>
    </source>
</evidence>
<keyword evidence="6" id="KW-0067">ATP-binding</keyword>
<dbReference type="GO" id="GO:0005524">
    <property type="term" value="F:ATP binding"/>
    <property type="evidence" value="ECO:0007669"/>
    <property type="project" value="UniProtKB-KW"/>
</dbReference>
<evidence type="ECO:0000256" key="7">
    <source>
        <dbReference type="ARBA" id="ARBA00022989"/>
    </source>
</evidence>
<evidence type="ECO:0000313" key="11">
    <source>
        <dbReference type="EMBL" id="OWY98866.1"/>
    </source>
</evidence>
<comment type="caution">
    <text evidence="11">The sequence shown here is derived from an EMBL/GenBank/DDBJ whole genome shotgun (WGS) entry which is preliminary data.</text>
</comment>
<dbReference type="GO" id="GO:0012505">
    <property type="term" value="C:endomembrane system"/>
    <property type="evidence" value="ECO:0007669"/>
    <property type="project" value="UniProtKB-SubCell"/>
</dbReference>
<evidence type="ECO:0000256" key="4">
    <source>
        <dbReference type="ARBA" id="ARBA00022737"/>
    </source>
</evidence>
<keyword evidence="7 9" id="KW-1133">Transmembrane helix</keyword>